<comment type="subcellular location">
    <subcellularLocation>
        <location evidence="1">Cell membrane</location>
        <topology evidence="1">Multi-pass membrane protein</topology>
    </subcellularLocation>
</comment>
<dbReference type="InterPro" id="IPR036640">
    <property type="entry name" value="ABC1_TM_sf"/>
</dbReference>
<keyword evidence="5 7" id="KW-1133">Transmembrane helix</keyword>
<dbReference type="CDD" id="cd18545">
    <property type="entry name" value="ABC_6TM_YknV_like"/>
    <property type="match status" value="1"/>
</dbReference>
<gene>
    <name evidence="10" type="ORF">H8B09_09530</name>
</gene>
<dbReference type="EMBL" id="JACXZA010000002">
    <property type="protein sequence ID" value="MBD3918993.1"/>
    <property type="molecule type" value="Genomic_DNA"/>
</dbReference>
<feature type="transmembrane region" description="Helical" evidence="7">
    <location>
        <begin position="36"/>
        <end position="60"/>
    </location>
</feature>
<dbReference type="SUPFAM" id="SSF52540">
    <property type="entry name" value="P-loop containing nucleoside triphosphate hydrolases"/>
    <property type="match status" value="1"/>
</dbReference>
<evidence type="ECO:0000256" key="7">
    <source>
        <dbReference type="SAM" id="Phobius"/>
    </source>
</evidence>
<dbReference type="InterPro" id="IPR003593">
    <property type="entry name" value="AAA+_ATPase"/>
</dbReference>
<evidence type="ECO:0000256" key="6">
    <source>
        <dbReference type="ARBA" id="ARBA00023136"/>
    </source>
</evidence>
<feature type="domain" description="ABC transmembrane type-1" evidence="9">
    <location>
        <begin position="38"/>
        <end position="319"/>
    </location>
</feature>
<dbReference type="PANTHER" id="PTHR43394:SF1">
    <property type="entry name" value="ATP-BINDING CASSETTE SUB-FAMILY B MEMBER 10, MITOCHONDRIAL"/>
    <property type="match status" value="1"/>
</dbReference>
<keyword evidence="2 7" id="KW-0812">Transmembrane</keyword>
<dbReference type="PROSITE" id="PS50929">
    <property type="entry name" value="ABC_TM1F"/>
    <property type="match status" value="1"/>
</dbReference>
<dbReference type="GO" id="GO:0005524">
    <property type="term" value="F:ATP binding"/>
    <property type="evidence" value="ECO:0007669"/>
    <property type="project" value="UniProtKB-KW"/>
</dbReference>
<dbReference type="InterPro" id="IPR027417">
    <property type="entry name" value="P-loop_NTPase"/>
</dbReference>
<sequence length="609" mass="68609">MSQVEWDSEDELEEKPFQLAYVRRLFRYVLPYRRTLGIVIFIVLLNMGLSLAEPLMLGYLIDDGIVKNNMELITWIGVSLLAFRFLGWLFGYIHTKLINFTGQRVLFDLRQQLFNHLQSLSFRFFDGRPAGKIMSRITNDTNAIGELVNGGLITTVMEVTHLVGIVAILFWMDWQLALLSFITMPMLYLIVSKLRPKIEGSWSKSRRTMSAINGNVNETIQGMRVVQAFSRQKANDNKFNEINTNNKSAFMRAIRMESMVWPLVELIGMIGTCIVVWFGAKRVIDGALSIGFVMAFINYLWRFWGPLSSLSKVYSQLLSAMASAERLFEILDTEPEVKNAASAKELPTIRGEVEFKNVAFQYGPDKPEVLHGINLKVKPGQRIAIVGPTGAGKSTIVNLLMRFYDATGGQVMIDGHDVKDVTLESLRSQMGIVLQDSFIFSGTIEENLLYGNEDATEEKVMEAAKSVRIDQFVSKFPDGYETQVEERGSKLSVGQRQLLAFGRVLLSDPRILILDEATSSVDTETEQHIQEALARVLEGRTAFIIAHRLSTIRDADLIVVVRDGSITEQGTHDELMKTSGLYANLVQSQLLMQQSFNDVLNEKSEQQVG</sequence>
<feature type="transmembrane region" description="Helical" evidence="7">
    <location>
        <begin position="286"/>
        <end position="304"/>
    </location>
</feature>
<feature type="transmembrane region" description="Helical" evidence="7">
    <location>
        <begin position="260"/>
        <end position="280"/>
    </location>
</feature>
<dbReference type="PROSITE" id="PS50893">
    <property type="entry name" value="ABC_TRANSPORTER_2"/>
    <property type="match status" value="1"/>
</dbReference>
<evidence type="ECO:0000256" key="3">
    <source>
        <dbReference type="ARBA" id="ARBA00022741"/>
    </source>
</evidence>
<protein>
    <submittedName>
        <fullName evidence="10">ABC transporter ATP-binding protein</fullName>
    </submittedName>
</protein>
<keyword evidence="11" id="KW-1185">Reference proteome</keyword>
<reference evidence="10 11" key="1">
    <citation type="submission" date="2020-09" db="EMBL/GenBank/DDBJ databases">
        <title>Paenibacillus sp. strain PR3 16S rRNA gene Genome sequencing and assembly.</title>
        <authorList>
            <person name="Kim J."/>
        </authorList>
    </citation>
    <scope>NUCLEOTIDE SEQUENCE [LARGE SCALE GENOMIC DNA]</scope>
    <source>
        <strain evidence="10 11">PR3</strain>
    </source>
</reference>
<dbReference type="Proteomes" id="UP000609346">
    <property type="component" value="Unassembled WGS sequence"/>
</dbReference>
<feature type="transmembrane region" description="Helical" evidence="7">
    <location>
        <begin position="162"/>
        <end position="191"/>
    </location>
</feature>
<evidence type="ECO:0000313" key="10">
    <source>
        <dbReference type="EMBL" id="MBD3918993.1"/>
    </source>
</evidence>
<evidence type="ECO:0000256" key="4">
    <source>
        <dbReference type="ARBA" id="ARBA00022840"/>
    </source>
</evidence>
<dbReference type="RefSeq" id="WP_191203270.1">
    <property type="nucleotide sequence ID" value="NZ_JACXZA010000002.1"/>
</dbReference>
<keyword evidence="3" id="KW-0547">Nucleotide-binding</keyword>
<dbReference type="InterPro" id="IPR011527">
    <property type="entry name" value="ABC1_TM_dom"/>
</dbReference>
<dbReference type="SMART" id="SM00382">
    <property type="entry name" value="AAA"/>
    <property type="match status" value="1"/>
</dbReference>
<dbReference type="Gene3D" id="1.20.1560.10">
    <property type="entry name" value="ABC transporter type 1, transmembrane domain"/>
    <property type="match status" value="1"/>
</dbReference>
<name>A0ABR8MSU3_9BACL</name>
<proteinExistence type="predicted"/>
<dbReference type="PROSITE" id="PS00211">
    <property type="entry name" value="ABC_TRANSPORTER_1"/>
    <property type="match status" value="1"/>
</dbReference>
<dbReference type="PANTHER" id="PTHR43394">
    <property type="entry name" value="ATP-DEPENDENT PERMEASE MDL1, MITOCHONDRIAL"/>
    <property type="match status" value="1"/>
</dbReference>
<accession>A0ABR8MSU3</accession>
<dbReference type="SUPFAM" id="SSF90123">
    <property type="entry name" value="ABC transporter transmembrane region"/>
    <property type="match status" value="1"/>
</dbReference>
<dbReference type="InterPro" id="IPR017871">
    <property type="entry name" value="ABC_transporter-like_CS"/>
</dbReference>
<dbReference type="Pfam" id="PF00664">
    <property type="entry name" value="ABC_membrane"/>
    <property type="match status" value="1"/>
</dbReference>
<keyword evidence="6 7" id="KW-0472">Membrane</keyword>
<feature type="transmembrane region" description="Helical" evidence="7">
    <location>
        <begin position="72"/>
        <end position="93"/>
    </location>
</feature>
<evidence type="ECO:0000259" key="9">
    <source>
        <dbReference type="PROSITE" id="PS50929"/>
    </source>
</evidence>
<evidence type="ECO:0000313" key="11">
    <source>
        <dbReference type="Proteomes" id="UP000609346"/>
    </source>
</evidence>
<evidence type="ECO:0000256" key="2">
    <source>
        <dbReference type="ARBA" id="ARBA00022692"/>
    </source>
</evidence>
<dbReference type="InterPro" id="IPR003439">
    <property type="entry name" value="ABC_transporter-like_ATP-bd"/>
</dbReference>
<dbReference type="InterPro" id="IPR039421">
    <property type="entry name" value="Type_1_exporter"/>
</dbReference>
<evidence type="ECO:0000256" key="1">
    <source>
        <dbReference type="ARBA" id="ARBA00004651"/>
    </source>
</evidence>
<dbReference type="Gene3D" id="3.40.50.300">
    <property type="entry name" value="P-loop containing nucleotide triphosphate hydrolases"/>
    <property type="match status" value="1"/>
</dbReference>
<keyword evidence="4 10" id="KW-0067">ATP-binding</keyword>
<evidence type="ECO:0000256" key="5">
    <source>
        <dbReference type="ARBA" id="ARBA00022989"/>
    </source>
</evidence>
<dbReference type="Pfam" id="PF00005">
    <property type="entry name" value="ABC_tran"/>
    <property type="match status" value="1"/>
</dbReference>
<feature type="domain" description="ABC transporter" evidence="8">
    <location>
        <begin position="353"/>
        <end position="588"/>
    </location>
</feature>
<evidence type="ECO:0000259" key="8">
    <source>
        <dbReference type="PROSITE" id="PS50893"/>
    </source>
</evidence>
<organism evidence="10 11">
    <name type="scientific">Paenibacillus terricola</name>
    <dbReference type="NCBI Taxonomy" id="2763503"/>
    <lineage>
        <taxon>Bacteria</taxon>
        <taxon>Bacillati</taxon>
        <taxon>Bacillota</taxon>
        <taxon>Bacilli</taxon>
        <taxon>Bacillales</taxon>
        <taxon>Paenibacillaceae</taxon>
        <taxon>Paenibacillus</taxon>
    </lineage>
</organism>
<comment type="caution">
    <text evidence="10">The sequence shown here is derived from an EMBL/GenBank/DDBJ whole genome shotgun (WGS) entry which is preliminary data.</text>
</comment>